<reference evidence="2 3" key="1">
    <citation type="submission" date="2020-05" db="EMBL/GenBank/DDBJ databases">
        <authorList>
            <person name="Khan S.A."/>
            <person name="Jeon C.O."/>
            <person name="Chun B.H."/>
        </authorList>
    </citation>
    <scope>NUCLEOTIDE SEQUENCE [LARGE SCALE GENOMIC DNA]</scope>
    <source>
        <strain evidence="2 3">B156</strain>
    </source>
</reference>
<feature type="compositionally biased region" description="Basic and acidic residues" evidence="1">
    <location>
        <begin position="1"/>
        <end position="14"/>
    </location>
</feature>
<comment type="caution">
    <text evidence="2">The sequence shown here is derived from an EMBL/GenBank/DDBJ whole genome shotgun (WGS) entry which is preliminary data.</text>
</comment>
<evidence type="ECO:0000256" key="1">
    <source>
        <dbReference type="SAM" id="MobiDB-lite"/>
    </source>
</evidence>
<dbReference type="EMBL" id="JABFCS010000002">
    <property type="protein sequence ID" value="NNU45385.1"/>
    <property type="molecule type" value="Genomic_DNA"/>
</dbReference>
<feature type="compositionally biased region" description="Polar residues" evidence="1">
    <location>
        <begin position="36"/>
        <end position="45"/>
    </location>
</feature>
<name>A0A849KKS9_9BURK</name>
<evidence type="ECO:0000313" key="2">
    <source>
        <dbReference type="EMBL" id="NNU45385.1"/>
    </source>
</evidence>
<gene>
    <name evidence="2" type="ORF">HK415_22840</name>
</gene>
<evidence type="ECO:0000313" key="3">
    <source>
        <dbReference type="Proteomes" id="UP000552954"/>
    </source>
</evidence>
<dbReference type="AlphaFoldDB" id="A0A849KKS9"/>
<accession>A0A849KKS9</accession>
<reference evidence="2 3" key="2">
    <citation type="submission" date="2020-06" db="EMBL/GenBank/DDBJ databases">
        <title>Ramlibacter rhizophilus sp. nov., isolated from rhizosphere soil of national flower Mugunghwa from South Korea.</title>
        <authorList>
            <person name="Zheng-Fei Y."/>
            <person name="Huan T."/>
        </authorList>
    </citation>
    <scope>NUCLEOTIDE SEQUENCE [LARGE SCALE GENOMIC DNA]</scope>
    <source>
        <strain evidence="2 3">B156</strain>
    </source>
</reference>
<proteinExistence type="predicted"/>
<keyword evidence="3" id="KW-1185">Reference proteome</keyword>
<sequence length="150" mass="16732">METKVPTHAPDRPGKTSVWTTQRSAGKYDVAEPGPDSTQPPSLSVGSLDNVRSAFWQTYRHLFPPHSLAAQTPSGSVVISWSIMDDPHAKYPYAAPVLLRFDEAVVDAMWRAEPRQRLRIAQHHEATLREGLRGYDPFAQFPNARVITIG</sequence>
<protein>
    <submittedName>
        <fullName evidence="2">Uncharacterized protein</fullName>
    </submittedName>
</protein>
<feature type="region of interest" description="Disordered" evidence="1">
    <location>
        <begin position="1"/>
        <end position="45"/>
    </location>
</feature>
<dbReference type="Proteomes" id="UP000552954">
    <property type="component" value="Unassembled WGS sequence"/>
</dbReference>
<organism evidence="2 3">
    <name type="scientific">Ramlibacter montanisoli</name>
    <dbReference type="NCBI Taxonomy" id="2732512"/>
    <lineage>
        <taxon>Bacteria</taxon>
        <taxon>Pseudomonadati</taxon>
        <taxon>Pseudomonadota</taxon>
        <taxon>Betaproteobacteria</taxon>
        <taxon>Burkholderiales</taxon>
        <taxon>Comamonadaceae</taxon>
        <taxon>Ramlibacter</taxon>
    </lineage>
</organism>
<dbReference type="RefSeq" id="WP_171563694.1">
    <property type="nucleotide sequence ID" value="NZ_JABFCS010000002.1"/>
</dbReference>